<evidence type="ECO:0000313" key="3">
    <source>
        <dbReference type="EMBL" id="QIS09942.1"/>
    </source>
</evidence>
<accession>A0A6G9Y9P2</accession>
<evidence type="ECO:0008006" key="5">
    <source>
        <dbReference type="Google" id="ProtNLM"/>
    </source>
</evidence>
<sequence>MKFILNAGWVLLMLVPIAGCAAVGQPPEPSTLVARQSPDTPAARRNLTQADLPAGYQLSSDSPVPPNPADTTRAERPGDYAVDPARCPLSPLLPDAEFHGRFTRTSADNRAAASGFAFGWSTDTAAAFNFVALERDLAQCDHVLATRPDGSYRDITSTRLDTRKLGADECFGVSTITLRATAADAPPRSEKAARIGCRVGAVSVFGVLGESSRGEKLSSMGDFVDTMRVQVRKVREAG</sequence>
<feature type="signal peptide" evidence="2">
    <location>
        <begin position="1"/>
        <end position="21"/>
    </location>
</feature>
<name>A0A6G9Y9P2_9NOCA</name>
<gene>
    <name evidence="3" type="ORF">F5544_10220</name>
</gene>
<keyword evidence="2" id="KW-0732">Signal</keyword>
<dbReference type="Proteomes" id="UP000503540">
    <property type="component" value="Chromosome"/>
</dbReference>
<organism evidence="3 4">
    <name type="scientific">Nocardia arthritidis</name>
    <dbReference type="NCBI Taxonomy" id="228602"/>
    <lineage>
        <taxon>Bacteria</taxon>
        <taxon>Bacillati</taxon>
        <taxon>Actinomycetota</taxon>
        <taxon>Actinomycetes</taxon>
        <taxon>Mycobacteriales</taxon>
        <taxon>Nocardiaceae</taxon>
        <taxon>Nocardia</taxon>
    </lineage>
</organism>
<protein>
    <recommendedName>
        <fullName evidence="5">Sensor domain-containing protein</fullName>
    </recommendedName>
</protein>
<dbReference type="EMBL" id="CP046172">
    <property type="protein sequence ID" value="QIS09942.1"/>
    <property type="molecule type" value="Genomic_DNA"/>
</dbReference>
<evidence type="ECO:0000313" key="4">
    <source>
        <dbReference type="Proteomes" id="UP000503540"/>
    </source>
</evidence>
<dbReference type="KEGG" id="nah:F5544_10220"/>
<evidence type="ECO:0000256" key="2">
    <source>
        <dbReference type="SAM" id="SignalP"/>
    </source>
</evidence>
<proteinExistence type="predicted"/>
<dbReference type="AlphaFoldDB" id="A0A6G9Y9P2"/>
<dbReference type="RefSeq" id="WP_167472981.1">
    <property type="nucleotide sequence ID" value="NZ_CP046172.1"/>
</dbReference>
<evidence type="ECO:0000256" key="1">
    <source>
        <dbReference type="SAM" id="MobiDB-lite"/>
    </source>
</evidence>
<feature type="chain" id="PRO_5026101715" description="Sensor domain-containing protein" evidence="2">
    <location>
        <begin position="22"/>
        <end position="238"/>
    </location>
</feature>
<reference evidence="3 4" key="1">
    <citation type="journal article" date="2019" name="ACS Chem. Biol.">
        <title>Identification and Mobilization of a Cryptic Antibiotic Biosynthesis Gene Locus from a Human-Pathogenic Nocardia Isolate.</title>
        <authorList>
            <person name="Herisse M."/>
            <person name="Ishida K."/>
            <person name="Porter J.L."/>
            <person name="Howden B."/>
            <person name="Hertweck C."/>
            <person name="Stinear T.P."/>
            <person name="Pidot S.J."/>
        </authorList>
    </citation>
    <scope>NUCLEOTIDE SEQUENCE [LARGE SCALE GENOMIC DNA]</scope>
    <source>
        <strain evidence="3 4">AUSMDU00012717</strain>
    </source>
</reference>
<keyword evidence="4" id="KW-1185">Reference proteome</keyword>
<feature type="region of interest" description="Disordered" evidence="1">
    <location>
        <begin position="54"/>
        <end position="79"/>
    </location>
</feature>